<evidence type="ECO:0000313" key="9">
    <source>
        <dbReference type="EMBL" id="CAG2198014.1"/>
    </source>
</evidence>
<dbReference type="Gene3D" id="2.60.40.10">
    <property type="entry name" value="Immunoglobulins"/>
    <property type="match status" value="2"/>
</dbReference>
<feature type="chain" id="PRO_5035741676" description="Ig-like domain-containing protein" evidence="7">
    <location>
        <begin position="23"/>
        <end position="729"/>
    </location>
</feature>
<dbReference type="InterPro" id="IPR049050">
    <property type="entry name" value="nSTAND3"/>
</dbReference>
<dbReference type="InterPro" id="IPR013783">
    <property type="entry name" value="Ig-like_fold"/>
</dbReference>
<dbReference type="Pfam" id="PF07679">
    <property type="entry name" value="I-set"/>
    <property type="match status" value="1"/>
</dbReference>
<dbReference type="InterPro" id="IPR007110">
    <property type="entry name" value="Ig-like_dom"/>
</dbReference>
<accession>A0A8S3QTT3</accession>
<dbReference type="PANTHER" id="PTHR11640">
    <property type="entry name" value="NEPHRIN"/>
    <property type="match status" value="1"/>
</dbReference>
<dbReference type="SMART" id="SM00408">
    <property type="entry name" value="IGc2"/>
    <property type="match status" value="1"/>
</dbReference>
<keyword evidence="6" id="KW-1133">Transmembrane helix</keyword>
<organism evidence="9 10">
    <name type="scientific">Mytilus edulis</name>
    <name type="common">Blue mussel</name>
    <dbReference type="NCBI Taxonomy" id="6550"/>
    <lineage>
        <taxon>Eukaryota</taxon>
        <taxon>Metazoa</taxon>
        <taxon>Spiralia</taxon>
        <taxon>Lophotrochozoa</taxon>
        <taxon>Mollusca</taxon>
        <taxon>Bivalvia</taxon>
        <taxon>Autobranchia</taxon>
        <taxon>Pteriomorphia</taxon>
        <taxon>Mytilida</taxon>
        <taxon>Mytiloidea</taxon>
        <taxon>Mytilidae</taxon>
        <taxon>Mytilinae</taxon>
        <taxon>Mytilus</taxon>
    </lineage>
</organism>
<keyword evidence="6" id="KW-0812">Transmembrane</keyword>
<dbReference type="GO" id="GO:0050839">
    <property type="term" value="F:cell adhesion molecule binding"/>
    <property type="evidence" value="ECO:0007669"/>
    <property type="project" value="TreeGrafter"/>
</dbReference>
<evidence type="ECO:0000256" key="4">
    <source>
        <dbReference type="ARBA" id="ARBA00023180"/>
    </source>
</evidence>
<keyword evidence="2 6" id="KW-0472">Membrane</keyword>
<keyword evidence="5" id="KW-0393">Immunoglobulin domain</keyword>
<dbReference type="InterPro" id="IPR027417">
    <property type="entry name" value="P-loop_NTPase"/>
</dbReference>
<dbReference type="SUPFAM" id="SSF48726">
    <property type="entry name" value="Immunoglobulin"/>
    <property type="match status" value="2"/>
</dbReference>
<keyword evidence="7" id="KW-0732">Signal</keyword>
<dbReference type="GO" id="GO:0098609">
    <property type="term" value="P:cell-cell adhesion"/>
    <property type="evidence" value="ECO:0007669"/>
    <property type="project" value="TreeGrafter"/>
</dbReference>
<dbReference type="InterPro" id="IPR036179">
    <property type="entry name" value="Ig-like_dom_sf"/>
</dbReference>
<keyword evidence="3" id="KW-1015">Disulfide bond</keyword>
<keyword evidence="10" id="KW-1185">Reference proteome</keyword>
<feature type="transmembrane region" description="Helical" evidence="6">
    <location>
        <begin position="219"/>
        <end position="247"/>
    </location>
</feature>
<dbReference type="GO" id="GO:0005911">
    <property type="term" value="C:cell-cell junction"/>
    <property type="evidence" value="ECO:0007669"/>
    <property type="project" value="TreeGrafter"/>
</dbReference>
<dbReference type="AlphaFoldDB" id="A0A8S3QTT3"/>
<dbReference type="PANTHER" id="PTHR11640:SF157">
    <property type="entry name" value="V-SET AND IMMUNOGLOBULIN DOMAIN-CONTAINING PROTEIN 10"/>
    <property type="match status" value="1"/>
</dbReference>
<evidence type="ECO:0000256" key="3">
    <source>
        <dbReference type="ARBA" id="ARBA00023157"/>
    </source>
</evidence>
<evidence type="ECO:0000313" key="10">
    <source>
        <dbReference type="Proteomes" id="UP000683360"/>
    </source>
</evidence>
<evidence type="ECO:0000256" key="1">
    <source>
        <dbReference type="ARBA" id="ARBA00004479"/>
    </source>
</evidence>
<dbReference type="InterPro" id="IPR003598">
    <property type="entry name" value="Ig_sub2"/>
</dbReference>
<reference evidence="9" key="1">
    <citation type="submission" date="2021-03" db="EMBL/GenBank/DDBJ databases">
        <authorList>
            <person name="Bekaert M."/>
        </authorList>
    </citation>
    <scope>NUCLEOTIDE SEQUENCE</scope>
</reference>
<dbReference type="InterPro" id="IPR003599">
    <property type="entry name" value="Ig_sub"/>
</dbReference>
<dbReference type="InterPro" id="IPR051275">
    <property type="entry name" value="Cell_adhesion_signaling"/>
</dbReference>
<dbReference type="GO" id="GO:0005886">
    <property type="term" value="C:plasma membrane"/>
    <property type="evidence" value="ECO:0007669"/>
    <property type="project" value="TreeGrafter"/>
</dbReference>
<name>A0A8S3QTT3_MYTED</name>
<dbReference type="GO" id="GO:0007416">
    <property type="term" value="P:synapse assembly"/>
    <property type="evidence" value="ECO:0007669"/>
    <property type="project" value="TreeGrafter"/>
</dbReference>
<dbReference type="PROSITE" id="PS50835">
    <property type="entry name" value="IG_LIKE"/>
    <property type="match status" value="1"/>
</dbReference>
<keyword evidence="4" id="KW-0325">Glycoprotein</keyword>
<evidence type="ECO:0000256" key="2">
    <source>
        <dbReference type="ARBA" id="ARBA00023136"/>
    </source>
</evidence>
<evidence type="ECO:0000256" key="5">
    <source>
        <dbReference type="ARBA" id="ARBA00023319"/>
    </source>
</evidence>
<protein>
    <recommendedName>
        <fullName evidence="8">Ig-like domain-containing protein</fullName>
    </recommendedName>
</protein>
<dbReference type="SUPFAM" id="SSF52540">
    <property type="entry name" value="P-loop containing nucleoside triphosphate hydrolases"/>
    <property type="match status" value="1"/>
</dbReference>
<gene>
    <name evidence="9" type="ORF">MEDL_12799</name>
</gene>
<evidence type="ECO:0000256" key="6">
    <source>
        <dbReference type="SAM" id="Phobius"/>
    </source>
</evidence>
<dbReference type="OrthoDB" id="6136707at2759"/>
<evidence type="ECO:0000256" key="7">
    <source>
        <dbReference type="SAM" id="SignalP"/>
    </source>
</evidence>
<feature type="signal peptide" evidence="7">
    <location>
        <begin position="1"/>
        <end position="22"/>
    </location>
</feature>
<dbReference type="Pfam" id="PF20720">
    <property type="entry name" value="nSTAND3"/>
    <property type="match status" value="1"/>
</dbReference>
<dbReference type="SMART" id="SM00409">
    <property type="entry name" value="IG"/>
    <property type="match status" value="2"/>
</dbReference>
<feature type="domain" description="Ig-like" evidence="8">
    <location>
        <begin position="240"/>
        <end position="335"/>
    </location>
</feature>
<dbReference type="InterPro" id="IPR013098">
    <property type="entry name" value="Ig_I-set"/>
</dbReference>
<dbReference type="EMBL" id="CAJPWZ010000659">
    <property type="protein sequence ID" value="CAG2198014.1"/>
    <property type="molecule type" value="Genomic_DNA"/>
</dbReference>
<dbReference type="Proteomes" id="UP000683360">
    <property type="component" value="Unassembled WGS sequence"/>
</dbReference>
<comment type="caution">
    <text evidence="9">The sequence shown here is derived from an EMBL/GenBank/DDBJ whole genome shotgun (WGS) entry which is preliminary data.</text>
</comment>
<sequence length="729" mass="84226">MSRPVGILLVPILLIYVFHCNAFTWKCPDRPQWFLRADNKCKVKVYSCLYDTEHSTYKEICRKGEDIGREGFKYILTPNPDQVPCAARQYQPFTFTTNGNSQCVFRKSLCKSSGQILANYGNSSTDVNCRCDYRQNYDYIIPPKDPCSCKPPVEDCSCYIRKCDDDEVMIADYRCMKNVETILPEDIRCPIISRKKVPVDIKQFKQVSSSCTWSKQASVILIVVVIIYTVLIGFLFFSVPHVTSILLKSKLKLFFKRKENEFVILNGDNANIECHVKSYLPVRSVTWQKEIDGEIIQITPSKDKYEMVSGKRPSLTITNCNAEDQGKYRCIVRNSIGLRNEFFGSCMNHMSSVSWVTTFMSVLQHIPVFHTEYITLHNYDIDSQSKPTVYNVFKGDDITMEPHFDDQHKLIAVKWFIENDKRTEFDLSDEQYSGSVPDVPSLTIKDTRLENAGKYLCLLIYDNGETQKALIKLKIIPHVKIYKAILKHRGDKTFIRPAVCDTIDKHMRTNNIAIITGREGTGKSKICLELASSYYEKDYMVFKVDLSENHSTYTDIVDTMLIIDDQQYTQDSLSAFMKLLLPVLLERNMKVILTCRNVDLEIVRRVPEIHQLKEEVFIDINSCLTAKEKEEILRSYMKVNDVTSSSSAVNNFRNLEIITDLSVQVTLDENAIKVIRNEETWKGFPLSAMLFCSERKFLHLGEKYFTNPPIYLVEELKELYKTARKILFF</sequence>
<evidence type="ECO:0000259" key="8">
    <source>
        <dbReference type="PROSITE" id="PS50835"/>
    </source>
</evidence>
<proteinExistence type="predicted"/>
<comment type="subcellular location">
    <subcellularLocation>
        <location evidence="1">Membrane</location>
        <topology evidence="1">Single-pass type I membrane protein</topology>
    </subcellularLocation>
</comment>